<sequence length="406" mass="44682">MTVPLRQEEEEMHTHNHPYTTLLTHLHAHLPHSGPLYRRIQYQVSHPSPTARVFASFKESQSPQETKTPWLASYVDIPRGPDTQIWLFSSIESESGNSESATPATTKKSREIIKTHLLSLFTHIQRSLVPDYISSLPTTLKTPAPAVIDEGVPKISAHRPTSYLLGTVHTTLEALIVELRNEGKLTIHRGAGVHYVKYCFSSKTFDNVSLENVNASTTTEDSSSSSGYRFHDSTGKPGIQGHHIDLVKSRTNIPRSREALLAMGGIALYHSHSHPSQLSSNGGTAAATPTSKEEEKEGKEMPIGWAFLGFDGSLCSLHVEPEHRGRGLAGVVGREVMKRGVEVFEPGSGSSESPRGNPGDRGEEEWFFADVAVENAASRRVMEKMGGVARWKVAWMVVEVENPENP</sequence>
<dbReference type="Gene3D" id="3.40.630.30">
    <property type="match status" value="1"/>
</dbReference>
<dbReference type="EMBL" id="JBFTWV010000039">
    <property type="protein sequence ID" value="KAL2794972.1"/>
    <property type="molecule type" value="Genomic_DNA"/>
</dbReference>
<comment type="caution">
    <text evidence="2">The sequence shown here is derived from an EMBL/GenBank/DDBJ whole genome shotgun (WGS) entry which is preliminary data.</text>
</comment>
<feature type="region of interest" description="Disordered" evidence="1">
    <location>
        <begin position="217"/>
        <end position="241"/>
    </location>
</feature>
<accession>A0ABR4G7H7</accession>
<evidence type="ECO:0000256" key="1">
    <source>
        <dbReference type="SAM" id="MobiDB-lite"/>
    </source>
</evidence>
<dbReference type="PANTHER" id="PTHR20958:SF6">
    <property type="entry name" value="GLYCINE N-ACYLTRANSFERASE-LIKE PROTEIN"/>
    <property type="match status" value="1"/>
</dbReference>
<feature type="region of interest" description="Disordered" evidence="1">
    <location>
        <begin position="342"/>
        <end position="362"/>
    </location>
</feature>
<feature type="compositionally biased region" description="Low complexity" evidence="1">
    <location>
        <begin position="217"/>
        <end position="226"/>
    </location>
</feature>
<reference evidence="2 3" key="1">
    <citation type="submission" date="2024-07" db="EMBL/GenBank/DDBJ databases">
        <title>Section-level genome sequencing and comparative genomics of Aspergillus sections Usti and Cavernicolus.</title>
        <authorList>
            <consortium name="Lawrence Berkeley National Laboratory"/>
            <person name="Nybo J.L."/>
            <person name="Vesth T.C."/>
            <person name="Theobald S."/>
            <person name="Frisvad J.C."/>
            <person name="Larsen T.O."/>
            <person name="Kjaerboelling I."/>
            <person name="Rothschild-Mancinelli K."/>
            <person name="Lyhne E.K."/>
            <person name="Kogle M.E."/>
            <person name="Barry K."/>
            <person name="Clum A."/>
            <person name="Na H."/>
            <person name="Ledsgaard L."/>
            <person name="Lin J."/>
            <person name="Lipzen A."/>
            <person name="Kuo A."/>
            <person name="Riley R."/>
            <person name="Mondo S."/>
            <person name="Labutti K."/>
            <person name="Haridas S."/>
            <person name="Pangalinan J."/>
            <person name="Salamov A.A."/>
            <person name="Simmons B.A."/>
            <person name="Magnuson J.K."/>
            <person name="Chen J."/>
            <person name="Drula E."/>
            <person name="Henrissat B."/>
            <person name="Wiebenga A."/>
            <person name="Lubbers R.J."/>
            <person name="Gomes A.C."/>
            <person name="Makela M.R."/>
            <person name="Stajich J."/>
            <person name="Grigoriev I.V."/>
            <person name="Mortensen U.H."/>
            <person name="De Vries R.P."/>
            <person name="Baker S.E."/>
            <person name="Andersen M.R."/>
        </authorList>
    </citation>
    <scope>NUCLEOTIDE SEQUENCE [LARGE SCALE GENOMIC DNA]</scope>
    <source>
        <strain evidence="2 3">CBS 209.92</strain>
    </source>
</reference>
<feature type="compositionally biased region" description="Low complexity" evidence="1">
    <location>
        <begin position="345"/>
        <end position="354"/>
    </location>
</feature>
<keyword evidence="3" id="KW-1185">Reference proteome</keyword>
<dbReference type="Proteomes" id="UP001610563">
    <property type="component" value="Unassembled WGS sequence"/>
</dbReference>
<evidence type="ECO:0008006" key="4">
    <source>
        <dbReference type="Google" id="ProtNLM"/>
    </source>
</evidence>
<dbReference type="InterPro" id="IPR016181">
    <property type="entry name" value="Acyl_CoA_acyltransferase"/>
</dbReference>
<dbReference type="PANTHER" id="PTHR20958">
    <property type="entry name" value="GLYCINE N-ACYLTRANSFERASE-LIKE PROTEIN"/>
    <property type="match status" value="1"/>
</dbReference>
<feature type="compositionally biased region" description="Polar residues" evidence="1">
    <location>
        <begin position="274"/>
        <end position="290"/>
    </location>
</feature>
<evidence type="ECO:0000313" key="2">
    <source>
        <dbReference type="EMBL" id="KAL2794972.1"/>
    </source>
</evidence>
<dbReference type="InterPro" id="IPR053225">
    <property type="entry name" value="Acyl-CoA_N-acyltransferase"/>
</dbReference>
<gene>
    <name evidence="2" type="ORF">BJX66DRAFT_178583</name>
</gene>
<dbReference type="SUPFAM" id="SSF55729">
    <property type="entry name" value="Acyl-CoA N-acyltransferases (Nat)"/>
    <property type="match status" value="1"/>
</dbReference>
<organism evidence="2 3">
    <name type="scientific">Aspergillus keveii</name>
    <dbReference type="NCBI Taxonomy" id="714993"/>
    <lineage>
        <taxon>Eukaryota</taxon>
        <taxon>Fungi</taxon>
        <taxon>Dikarya</taxon>
        <taxon>Ascomycota</taxon>
        <taxon>Pezizomycotina</taxon>
        <taxon>Eurotiomycetes</taxon>
        <taxon>Eurotiomycetidae</taxon>
        <taxon>Eurotiales</taxon>
        <taxon>Aspergillaceae</taxon>
        <taxon>Aspergillus</taxon>
        <taxon>Aspergillus subgen. Nidulantes</taxon>
    </lineage>
</organism>
<protein>
    <recommendedName>
        <fullName evidence="4">FR47-like domain-containing protein</fullName>
    </recommendedName>
</protein>
<proteinExistence type="predicted"/>
<feature type="region of interest" description="Disordered" evidence="1">
    <location>
        <begin position="272"/>
        <end position="298"/>
    </location>
</feature>
<evidence type="ECO:0000313" key="3">
    <source>
        <dbReference type="Proteomes" id="UP001610563"/>
    </source>
</evidence>
<name>A0ABR4G7H7_9EURO</name>